<protein>
    <recommendedName>
        <fullName evidence="1">B12-binding domain-containing protein</fullName>
    </recommendedName>
</protein>
<evidence type="ECO:0000313" key="2">
    <source>
        <dbReference type="EMBL" id="RKF05587.1"/>
    </source>
</evidence>
<dbReference type="EMBL" id="QFWV02000008">
    <property type="protein sequence ID" value="RKF05587.1"/>
    <property type="molecule type" value="Genomic_DNA"/>
</dbReference>
<comment type="caution">
    <text evidence="2">The sequence shown here is derived from an EMBL/GenBank/DDBJ whole genome shotgun (WGS) entry which is preliminary data.</text>
</comment>
<dbReference type="OrthoDB" id="5498228at2"/>
<dbReference type="Proteomes" id="UP000246132">
    <property type="component" value="Unassembled WGS sequence"/>
</dbReference>
<dbReference type="Gene3D" id="3.40.50.280">
    <property type="entry name" value="Cobalamin-binding domain"/>
    <property type="match status" value="1"/>
</dbReference>
<dbReference type="AlphaFoldDB" id="A0A3A8A5L3"/>
<gene>
    <name evidence="2" type="ORF">DEM25_013255</name>
</gene>
<dbReference type="GO" id="GO:0031419">
    <property type="term" value="F:cobalamin binding"/>
    <property type="evidence" value="ECO:0007669"/>
    <property type="project" value="InterPro"/>
</dbReference>
<dbReference type="InterPro" id="IPR006158">
    <property type="entry name" value="Cobalamin-bd"/>
</dbReference>
<keyword evidence="3" id="KW-1185">Reference proteome</keyword>
<proteinExistence type="predicted"/>
<evidence type="ECO:0000313" key="3">
    <source>
        <dbReference type="Proteomes" id="UP000246132"/>
    </source>
</evidence>
<evidence type="ECO:0000259" key="1">
    <source>
        <dbReference type="PROSITE" id="PS51332"/>
    </source>
</evidence>
<sequence length="315" mass="34658">MTEERDDVSGFDEHPMPIDADRVGAHVHAGTRIDLYSGSRGSALNGTDRHRFHRIIGTAIFERTSRRFGNPQRADGADAETDAALIDSIKTALYERGDVAADPAVRRLLRKEAAARPKLMLFERVARSLGDDWCDDTRSFWAVTMAMGRLQVLLRTTLATAPRPTDGNETGHALLTFPAGEDHHFGHCVLDEMFRSRGWVTRMLQQETPSDLAGHLTRHRYDLVCLSWSTGALDRMAAAAMSAIDAMPAAERPAVIAGGVASTANRRWMVRLGVDQVCDTAYGAIGIAESLLADRRVRTALPDRETKKEPIERAG</sequence>
<dbReference type="GO" id="GO:0046872">
    <property type="term" value="F:metal ion binding"/>
    <property type="evidence" value="ECO:0007669"/>
    <property type="project" value="InterPro"/>
</dbReference>
<reference evidence="2 3" key="1">
    <citation type="journal article" date="2018" name="Int. J. Syst. Bacteriol.">
        <title>Oceaniradius stylonemae gen. nov., sp. nov., isolated from a red alga, Stylonema cornu-cervi.</title>
        <authorList>
            <person name="Jeong S."/>
        </authorList>
    </citation>
    <scope>NUCLEOTIDE SEQUENCE [LARGE SCALE GENOMIC DNA]</scope>
    <source>
        <strain evidence="2 3">StC1</strain>
    </source>
</reference>
<dbReference type="RefSeq" id="WP_109766222.1">
    <property type="nucleotide sequence ID" value="NZ_JASHJQ010000011.1"/>
</dbReference>
<dbReference type="SUPFAM" id="SSF52242">
    <property type="entry name" value="Cobalamin (vitamin B12)-binding domain"/>
    <property type="match status" value="1"/>
</dbReference>
<feature type="domain" description="B12-binding" evidence="1">
    <location>
        <begin position="170"/>
        <end position="302"/>
    </location>
</feature>
<name>A0A3A8A5L3_9HYPH</name>
<organism evidence="2 3">
    <name type="scientific">Oceaniradius stylonematis</name>
    <dbReference type="NCBI Taxonomy" id="2184161"/>
    <lineage>
        <taxon>Bacteria</taxon>
        <taxon>Pseudomonadati</taxon>
        <taxon>Pseudomonadota</taxon>
        <taxon>Alphaproteobacteria</taxon>
        <taxon>Hyphomicrobiales</taxon>
        <taxon>Ahrensiaceae</taxon>
        <taxon>Oceaniradius</taxon>
    </lineage>
</organism>
<dbReference type="InterPro" id="IPR036724">
    <property type="entry name" value="Cobalamin-bd_sf"/>
</dbReference>
<dbReference type="PROSITE" id="PS51332">
    <property type="entry name" value="B12_BINDING"/>
    <property type="match status" value="1"/>
</dbReference>
<accession>A0A3A8A5L3</accession>